<gene>
    <name evidence="1" type="ORF">DSM110277_02025</name>
</gene>
<dbReference type="EMBL" id="CP084959">
    <property type="protein sequence ID" value="UOA23596.1"/>
    <property type="molecule type" value="Genomic_DNA"/>
</dbReference>
<dbReference type="Gene3D" id="3.30.2000.30">
    <property type="match status" value="1"/>
</dbReference>
<dbReference type="InterPro" id="IPR053745">
    <property type="entry name" value="Viral_Tail_Comp_sf"/>
</dbReference>
<dbReference type="RefSeq" id="WP_243250237.1">
    <property type="nucleotide sequence ID" value="NZ_CP084959.1"/>
</dbReference>
<keyword evidence="2" id="KW-1185">Reference proteome</keyword>
<evidence type="ECO:0008006" key="3">
    <source>
        <dbReference type="Google" id="ProtNLM"/>
    </source>
</evidence>
<name>A0AAX3ADU5_9RHOB</name>
<dbReference type="Pfam" id="PF11367">
    <property type="entry name" value="Tail_completion_gp17"/>
    <property type="match status" value="1"/>
</dbReference>
<proteinExistence type="predicted"/>
<organism evidence="1 2">
    <name type="scientific">Sulfitobacter pontiacus</name>
    <dbReference type="NCBI Taxonomy" id="60137"/>
    <lineage>
        <taxon>Bacteria</taxon>
        <taxon>Pseudomonadati</taxon>
        <taxon>Pseudomonadota</taxon>
        <taxon>Alphaproteobacteria</taxon>
        <taxon>Rhodobacterales</taxon>
        <taxon>Roseobacteraceae</taxon>
        <taxon>Sulfitobacter</taxon>
    </lineage>
</organism>
<protein>
    <recommendedName>
        <fullName evidence="3">DUF3168 domain-containing protein</fullName>
    </recommendedName>
</protein>
<dbReference type="AlphaFoldDB" id="A0AAX3ADU5"/>
<reference evidence="2" key="1">
    <citation type="journal article" date="2022" name="Microorganisms">
        <title>Beyond the ABCs#Discovery of Three New Plasmid Types in Rhodobacterales (RepQ, RepY, RepW).</title>
        <authorList>
            <person name="Freese H.M."/>
            <person name="Ringel V."/>
            <person name="Overmann J."/>
            <person name="Petersen J."/>
        </authorList>
    </citation>
    <scope>NUCLEOTIDE SEQUENCE [LARGE SCALE GENOMIC DNA]</scope>
    <source>
        <strain evidence="2">DSM 110277</strain>
    </source>
</reference>
<dbReference type="Proteomes" id="UP000830781">
    <property type="component" value="Chromosome"/>
</dbReference>
<evidence type="ECO:0000313" key="1">
    <source>
        <dbReference type="EMBL" id="UOA23596.1"/>
    </source>
</evidence>
<evidence type="ECO:0000313" key="2">
    <source>
        <dbReference type="Proteomes" id="UP000830781"/>
    </source>
</evidence>
<dbReference type="InterPro" id="IPR021508">
    <property type="entry name" value="Gp17-like"/>
</dbReference>
<accession>A0AAX3ADU5</accession>
<sequence>MADRYALALQKALVAKLKADAGVVALVGARIYDQPPQAALRPYIRIGGIEPRPVRTDGKAAANLTFGIEAHSRPVTSGRVEATKCAEAIVTALDDATLTVTGFDVVQVHWQTQTLTQDSDGQSYTAIVAFDTLLDG</sequence>